<evidence type="ECO:0000313" key="3">
    <source>
        <dbReference type="Proteomes" id="UP000027920"/>
    </source>
</evidence>
<name>A0A072P2P9_9EURO</name>
<keyword evidence="3" id="KW-1185">Reference proteome</keyword>
<dbReference type="HOGENOM" id="CLU_2250159_0_0_1"/>
<sequence length="104" mass="11959">MHGGYIKRSTVYGIQQFSINSFIIIATQVFDTPPKFYKGNGILLGVFLITLTSTVILYFRLKDQSRKRDVTAEARREGTASPLSSYIGDFETLCDYYPDWRYLL</sequence>
<accession>A0A072P2P9</accession>
<evidence type="ECO:0000313" key="2">
    <source>
        <dbReference type="EMBL" id="KEF53548.1"/>
    </source>
</evidence>
<keyword evidence="1" id="KW-1133">Transmembrane helix</keyword>
<comment type="caution">
    <text evidence="2">The sequence shown here is derived from an EMBL/GenBank/DDBJ whole genome shotgun (WGS) entry which is preliminary data.</text>
</comment>
<feature type="transmembrane region" description="Helical" evidence="1">
    <location>
        <begin position="12"/>
        <end position="30"/>
    </location>
</feature>
<keyword evidence="1" id="KW-0812">Transmembrane</keyword>
<protein>
    <recommendedName>
        <fullName evidence="4">Autophagy-related protein</fullName>
    </recommendedName>
</protein>
<organism evidence="2 3">
    <name type="scientific">Exophiala aquamarina CBS 119918</name>
    <dbReference type="NCBI Taxonomy" id="1182545"/>
    <lineage>
        <taxon>Eukaryota</taxon>
        <taxon>Fungi</taxon>
        <taxon>Dikarya</taxon>
        <taxon>Ascomycota</taxon>
        <taxon>Pezizomycotina</taxon>
        <taxon>Eurotiomycetes</taxon>
        <taxon>Chaetothyriomycetidae</taxon>
        <taxon>Chaetothyriales</taxon>
        <taxon>Herpotrichiellaceae</taxon>
        <taxon>Exophiala</taxon>
    </lineage>
</organism>
<dbReference type="RefSeq" id="XP_013256138.1">
    <property type="nucleotide sequence ID" value="XM_013400684.1"/>
</dbReference>
<evidence type="ECO:0000256" key="1">
    <source>
        <dbReference type="SAM" id="Phobius"/>
    </source>
</evidence>
<reference evidence="2 3" key="1">
    <citation type="submission" date="2013-03" db="EMBL/GenBank/DDBJ databases">
        <title>The Genome Sequence of Exophiala aquamarina CBS 119918.</title>
        <authorList>
            <consortium name="The Broad Institute Genomics Platform"/>
            <person name="Cuomo C."/>
            <person name="de Hoog S."/>
            <person name="Gorbushina A."/>
            <person name="Walker B."/>
            <person name="Young S.K."/>
            <person name="Zeng Q."/>
            <person name="Gargeya S."/>
            <person name="Fitzgerald M."/>
            <person name="Haas B."/>
            <person name="Abouelleil A."/>
            <person name="Allen A.W."/>
            <person name="Alvarado L."/>
            <person name="Arachchi H.M."/>
            <person name="Berlin A.M."/>
            <person name="Chapman S.B."/>
            <person name="Gainer-Dewar J."/>
            <person name="Goldberg J."/>
            <person name="Griggs A."/>
            <person name="Gujja S."/>
            <person name="Hansen M."/>
            <person name="Howarth C."/>
            <person name="Imamovic A."/>
            <person name="Ireland A."/>
            <person name="Larimer J."/>
            <person name="McCowan C."/>
            <person name="Murphy C."/>
            <person name="Pearson M."/>
            <person name="Poon T.W."/>
            <person name="Priest M."/>
            <person name="Roberts A."/>
            <person name="Saif S."/>
            <person name="Shea T."/>
            <person name="Sisk P."/>
            <person name="Sykes S."/>
            <person name="Wortman J."/>
            <person name="Nusbaum C."/>
            <person name="Birren B."/>
        </authorList>
    </citation>
    <scope>NUCLEOTIDE SEQUENCE [LARGE SCALE GENOMIC DNA]</scope>
    <source>
        <strain evidence="2 3">CBS 119918</strain>
    </source>
</reference>
<dbReference type="VEuPathDB" id="FungiDB:A1O9_10523"/>
<proteinExistence type="predicted"/>
<gene>
    <name evidence="2" type="ORF">A1O9_10523</name>
</gene>
<feature type="transmembrane region" description="Helical" evidence="1">
    <location>
        <begin position="42"/>
        <end position="59"/>
    </location>
</feature>
<dbReference type="AlphaFoldDB" id="A0A072P2P9"/>
<keyword evidence="1" id="KW-0472">Membrane</keyword>
<evidence type="ECO:0008006" key="4">
    <source>
        <dbReference type="Google" id="ProtNLM"/>
    </source>
</evidence>
<dbReference type="EMBL" id="AMGV01000013">
    <property type="protein sequence ID" value="KEF53548.1"/>
    <property type="molecule type" value="Genomic_DNA"/>
</dbReference>
<dbReference type="GeneID" id="25285427"/>
<dbReference type="Proteomes" id="UP000027920">
    <property type="component" value="Unassembled WGS sequence"/>
</dbReference>